<feature type="compositionally biased region" description="Low complexity" evidence="1">
    <location>
        <begin position="7"/>
        <end position="17"/>
    </location>
</feature>
<comment type="caution">
    <text evidence="2">The sequence shown here is derived from an EMBL/GenBank/DDBJ whole genome shotgun (WGS) entry which is preliminary data.</text>
</comment>
<dbReference type="InterPro" id="IPR026350">
    <property type="entry name" value="GxxExxY"/>
</dbReference>
<evidence type="ECO:0000313" key="2">
    <source>
        <dbReference type="EMBL" id="KAK1942494.1"/>
    </source>
</evidence>
<feature type="region of interest" description="Disordered" evidence="1">
    <location>
        <begin position="53"/>
        <end position="83"/>
    </location>
</feature>
<dbReference type="AlphaFoldDB" id="A0AAD9GPD4"/>
<evidence type="ECO:0008006" key="4">
    <source>
        <dbReference type="Google" id="ProtNLM"/>
    </source>
</evidence>
<accession>A0AAD9GPD4</accession>
<gene>
    <name evidence="2" type="ORF">P3T76_005993</name>
</gene>
<dbReference type="Pfam" id="PF13366">
    <property type="entry name" value="PDDEXK_3"/>
    <property type="match status" value="1"/>
</dbReference>
<proteinExistence type="predicted"/>
<feature type="compositionally biased region" description="Basic residues" evidence="1">
    <location>
        <begin position="243"/>
        <end position="264"/>
    </location>
</feature>
<dbReference type="Proteomes" id="UP001259832">
    <property type="component" value="Unassembled WGS sequence"/>
</dbReference>
<feature type="compositionally biased region" description="Basic and acidic residues" evidence="1">
    <location>
        <begin position="25"/>
        <end position="41"/>
    </location>
</feature>
<feature type="region of interest" description="Disordered" evidence="1">
    <location>
        <begin position="1"/>
        <end position="41"/>
    </location>
</feature>
<sequence length="264" mass="29536">MNTRSQTTARLATATATFVSQERGNNQDEHEQNAESKVHDPMAEVTGNLHKMSFGEPRESTKSLPNVPKISFGEPRESTKSLPKITSSKQLKKELPAICNEVSQVLGLYNLEATYQRALALELRERGVTVLSEVEIPIVYKGQKVGTRRVDLYLILEKVVILELKAVATGLKAEHTKQLKFYMTHFNVNEGYLINFPHLTGFPEENSEQYVDHPLQGPPVSDVTTRSKTARKAEEIPSIIHVKVSKTGKKTSKEKHSRKTSSKA</sequence>
<feature type="region of interest" description="Disordered" evidence="1">
    <location>
        <begin position="242"/>
        <end position="264"/>
    </location>
</feature>
<feature type="region of interest" description="Disordered" evidence="1">
    <location>
        <begin position="212"/>
        <end position="231"/>
    </location>
</feature>
<name>A0AAD9GPD4_9STRA</name>
<protein>
    <recommendedName>
        <fullName evidence="4">GxxExxY protein</fullName>
    </recommendedName>
</protein>
<dbReference type="NCBIfam" id="TIGR04256">
    <property type="entry name" value="GxxExxY"/>
    <property type="match status" value="1"/>
</dbReference>
<evidence type="ECO:0000313" key="3">
    <source>
        <dbReference type="Proteomes" id="UP001259832"/>
    </source>
</evidence>
<evidence type="ECO:0000256" key="1">
    <source>
        <dbReference type="SAM" id="MobiDB-lite"/>
    </source>
</evidence>
<organism evidence="2 3">
    <name type="scientific">Phytophthora citrophthora</name>
    <dbReference type="NCBI Taxonomy" id="4793"/>
    <lineage>
        <taxon>Eukaryota</taxon>
        <taxon>Sar</taxon>
        <taxon>Stramenopiles</taxon>
        <taxon>Oomycota</taxon>
        <taxon>Peronosporomycetes</taxon>
        <taxon>Peronosporales</taxon>
        <taxon>Peronosporaceae</taxon>
        <taxon>Phytophthora</taxon>
    </lineage>
</organism>
<dbReference type="EMBL" id="JASMQC010000009">
    <property type="protein sequence ID" value="KAK1942494.1"/>
    <property type="molecule type" value="Genomic_DNA"/>
</dbReference>
<keyword evidence="3" id="KW-1185">Reference proteome</keyword>
<reference evidence="2" key="1">
    <citation type="submission" date="2023-08" db="EMBL/GenBank/DDBJ databases">
        <title>Reference Genome Resource for the Citrus Pathogen Phytophthora citrophthora.</title>
        <authorList>
            <person name="Moller H."/>
            <person name="Coetzee B."/>
            <person name="Rose L.J."/>
            <person name="Van Niekerk J.M."/>
        </authorList>
    </citation>
    <scope>NUCLEOTIDE SEQUENCE</scope>
    <source>
        <strain evidence="2">STE-U-9442</strain>
    </source>
</reference>